<name>A0A9P1IN06_9PELO</name>
<evidence type="ECO:0000256" key="2">
    <source>
        <dbReference type="SAM" id="Phobius"/>
    </source>
</evidence>
<protein>
    <recommendedName>
        <fullName evidence="5">Domain of unknown function DX domain-containing protein</fullName>
    </recommendedName>
</protein>
<reference evidence="3" key="1">
    <citation type="submission" date="2022-11" db="EMBL/GenBank/DDBJ databases">
        <authorList>
            <person name="Kikuchi T."/>
        </authorList>
    </citation>
    <scope>NUCLEOTIDE SEQUENCE</scope>
    <source>
        <strain evidence="3">PS1010</strain>
    </source>
</reference>
<feature type="compositionally biased region" description="Basic and acidic residues" evidence="1">
    <location>
        <begin position="132"/>
        <end position="159"/>
    </location>
</feature>
<keyword evidence="2" id="KW-1133">Transmembrane helix</keyword>
<sequence length="159" mass="17641">MTAISKLVITKYGQIGICLLKNSEHRCCPNKLKDDDFRTDIVCDETQQLTMEGVYYCNLNSDCAKGSYCVRTRNQARIISKTCFVIDPPKEEDNTMLIIIIVVVVVVVLIAIIGIVATVLIIKKKKKGKGGQNEKKGKPSKEKTEKNSKEKTEKSGSTA</sequence>
<keyword evidence="2" id="KW-0472">Membrane</keyword>
<evidence type="ECO:0000313" key="4">
    <source>
        <dbReference type="Proteomes" id="UP001152747"/>
    </source>
</evidence>
<evidence type="ECO:0000313" key="3">
    <source>
        <dbReference type="EMBL" id="CAI5447036.1"/>
    </source>
</evidence>
<dbReference type="EMBL" id="CANHGI010000004">
    <property type="protein sequence ID" value="CAI5447036.1"/>
    <property type="molecule type" value="Genomic_DNA"/>
</dbReference>
<keyword evidence="2" id="KW-0812">Transmembrane</keyword>
<organism evidence="3 4">
    <name type="scientific">Caenorhabditis angaria</name>
    <dbReference type="NCBI Taxonomy" id="860376"/>
    <lineage>
        <taxon>Eukaryota</taxon>
        <taxon>Metazoa</taxon>
        <taxon>Ecdysozoa</taxon>
        <taxon>Nematoda</taxon>
        <taxon>Chromadorea</taxon>
        <taxon>Rhabditida</taxon>
        <taxon>Rhabditina</taxon>
        <taxon>Rhabditomorpha</taxon>
        <taxon>Rhabditoidea</taxon>
        <taxon>Rhabditidae</taxon>
        <taxon>Peloderinae</taxon>
        <taxon>Caenorhabditis</taxon>
    </lineage>
</organism>
<proteinExistence type="predicted"/>
<evidence type="ECO:0008006" key="5">
    <source>
        <dbReference type="Google" id="ProtNLM"/>
    </source>
</evidence>
<dbReference type="Proteomes" id="UP001152747">
    <property type="component" value="Unassembled WGS sequence"/>
</dbReference>
<comment type="caution">
    <text evidence="3">The sequence shown here is derived from an EMBL/GenBank/DDBJ whole genome shotgun (WGS) entry which is preliminary data.</text>
</comment>
<feature type="transmembrane region" description="Helical" evidence="2">
    <location>
        <begin position="97"/>
        <end position="122"/>
    </location>
</feature>
<gene>
    <name evidence="3" type="ORF">CAMP_LOCUS9673</name>
</gene>
<accession>A0A9P1IN06</accession>
<keyword evidence="4" id="KW-1185">Reference proteome</keyword>
<dbReference type="AlphaFoldDB" id="A0A9P1IN06"/>
<feature type="region of interest" description="Disordered" evidence="1">
    <location>
        <begin position="124"/>
        <end position="159"/>
    </location>
</feature>
<evidence type="ECO:0000256" key="1">
    <source>
        <dbReference type="SAM" id="MobiDB-lite"/>
    </source>
</evidence>